<organism evidence="2">
    <name type="scientific">viral metagenome</name>
    <dbReference type="NCBI Taxonomy" id="1070528"/>
    <lineage>
        <taxon>unclassified sequences</taxon>
        <taxon>metagenomes</taxon>
        <taxon>organismal metagenomes</taxon>
    </lineage>
</organism>
<feature type="region of interest" description="Disordered" evidence="1">
    <location>
        <begin position="239"/>
        <end position="258"/>
    </location>
</feature>
<accession>A0A6C0J2A2</accession>
<evidence type="ECO:0000256" key="1">
    <source>
        <dbReference type="SAM" id="MobiDB-lite"/>
    </source>
</evidence>
<protein>
    <recommendedName>
        <fullName evidence="3">HNH nuclease domain-containing protein</fullName>
    </recommendedName>
</protein>
<dbReference type="InterPro" id="IPR044925">
    <property type="entry name" value="His-Me_finger_sf"/>
</dbReference>
<evidence type="ECO:0008006" key="3">
    <source>
        <dbReference type="Google" id="ProtNLM"/>
    </source>
</evidence>
<name>A0A6C0J2A2_9ZZZZ</name>
<reference evidence="2" key="1">
    <citation type="journal article" date="2020" name="Nature">
        <title>Giant virus diversity and host interactions through global metagenomics.</title>
        <authorList>
            <person name="Schulz F."/>
            <person name="Roux S."/>
            <person name="Paez-Espino D."/>
            <person name="Jungbluth S."/>
            <person name="Walsh D.A."/>
            <person name="Denef V.J."/>
            <person name="McMahon K.D."/>
            <person name="Konstantinidis K.T."/>
            <person name="Eloe-Fadrosh E.A."/>
            <person name="Kyrpides N.C."/>
            <person name="Woyke T."/>
        </authorList>
    </citation>
    <scope>NUCLEOTIDE SEQUENCE</scope>
    <source>
        <strain evidence="2">GVMAG-M-3300025727-45</strain>
    </source>
</reference>
<dbReference type="SUPFAM" id="SSF54060">
    <property type="entry name" value="His-Me finger endonucleases"/>
    <property type="match status" value="1"/>
</dbReference>
<dbReference type="EMBL" id="MN740315">
    <property type="protein sequence ID" value="QHT99788.1"/>
    <property type="molecule type" value="Genomic_DNA"/>
</dbReference>
<dbReference type="Gene3D" id="3.90.75.20">
    <property type="match status" value="1"/>
</dbReference>
<sequence>MNIMKQIKPIYDIDDTLKECKIIYGDRIYILNSELFYKILNFDRYFRIHNINDDYPSYKINNKYIDFLEFAYGLKTENYNLNFLNGNKYDIRDNNIIIENKSFKELVKEFNVIEHIYNGTRVKEGRYSGQYKNPICKILNEKNEEKYLMLCNRNIMCILCHHSYKIIREFEKKNNYEIPIIWSYLENGYIQGNNKLYIHQVITDCYGNGRGTKEISVDHIDQNPLNNCFNNLRIATRKEQRENSKGIKEGTKRERKHNARDLPKGITQDMLKKYVVYYKECLDKKKDLWREFFKVEKHPKLDKPLTSSKSGKISILDKLKQANQIVEDLDNDTYEKKERELPTYYTINKAKTHLVYDRKLDNGERENIKMKLPDEYDLEEQITIFKEKFREKQEKIKEKREKQLKKNKF</sequence>
<proteinExistence type="predicted"/>
<evidence type="ECO:0000313" key="2">
    <source>
        <dbReference type="EMBL" id="QHT99788.1"/>
    </source>
</evidence>
<feature type="compositionally biased region" description="Basic and acidic residues" evidence="1">
    <location>
        <begin position="239"/>
        <end position="252"/>
    </location>
</feature>
<dbReference type="AlphaFoldDB" id="A0A6C0J2A2"/>